<dbReference type="EC" id="1.14.14.21" evidence="9"/>
<dbReference type="GO" id="GO:0005737">
    <property type="term" value="C:cytoplasm"/>
    <property type="evidence" value="ECO:0007669"/>
    <property type="project" value="UniProtKB-SubCell"/>
</dbReference>
<dbReference type="InterPro" id="IPR046373">
    <property type="entry name" value="Acyl-CoA_Oxase/DH_mid-dom_sf"/>
</dbReference>
<dbReference type="InterPro" id="IPR037069">
    <property type="entry name" value="AcylCoA_DH/ox_N_sf"/>
</dbReference>
<evidence type="ECO:0000256" key="8">
    <source>
        <dbReference type="ARBA" id="ARBA00034317"/>
    </source>
</evidence>
<dbReference type="PANTHER" id="PTHR43884:SF12">
    <property type="entry name" value="ISOVALERYL-COA DEHYDROGENASE, MITOCHONDRIAL-RELATED"/>
    <property type="match status" value="1"/>
</dbReference>
<gene>
    <name evidence="18" type="ORF">GGR25_002500</name>
</gene>
<dbReference type="GO" id="GO:0006552">
    <property type="term" value="P:L-leucine catabolic process"/>
    <property type="evidence" value="ECO:0007669"/>
    <property type="project" value="TreeGrafter"/>
</dbReference>
<organism evidence="18 19">
    <name type="scientific">Kaistia hirudinis</name>
    <dbReference type="NCBI Taxonomy" id="1293440"/>
    <lineage>
        <taxon>Bacteria</taxon>
        <taxon>Pseudomonadati</taxon>
        <taxon>Pseudomonadota</taxon>
        <taxon>Alphaproteobacteria</taxon>
        <taxon>Hyphomicrobiales</taxon>
        <taxon>Kaistiaceae</taxon>
        <taxon>Kaistia</taxon>
    </lineage>
</organism>
<feature type="domain" description="Acyl-CoA dehydrogenase C-terminal" evidence="17">
    <location>
        <begin position="268"/>
        <end position="402"/>
    </location>
</feature>
<evidence type="ECO:0000259" key="15">
    <source>
        <dbReference type="Pfam" id="PF02770"/>
    </source>
</evidence>
<feature type="region of interest" description="Disordered" evidence="14">
    <location>
        <begin position="1"/>
        <end position="29"/>
    </location>
</feature>
<comment type="catalytic activity">
    <reaction evidence="11">
        <text>dibenzothiophene + FMNH2 + O2 = dibenzothiophene 5-oxide + FMN + H2O + H(+)</text>
        <dbReference type="Rhea" id="RHEA:49076"/>
        <dbReference type="ChEBI" id="CHEBI:15377"/>
        <dbReference type="ChEBI" id="CHEBI:15378"/>
        <dbReference type="ChEBI" id="CHEBI:15379"/>
        <dbReference type="ChEBI" id="CHEBI:23681"/>
        <dbReference type="ChEBI" id="CHEBI:23683"/>
        <dbReference type="ChEBI" id="CHEBI:57618"/>
        <dbReference type="ChEBI" id="CHEBI:58210"/>
    </reaction>
</comment>
<dbReference type="GO" id="GO:0004497">
    <property type="term" value="F:monooxygenase activity"/>
    <property type="evidence" value="ECO:0007669"/>
    <property type="project" value="UniProtKB-KW"/>
</dbReference>
<keyword evidence="19" id="KW-1185">Reference proteome</keyword>
<dbReference type="InterPro" id="IPR013786">
    <property type="entry name" value="AcylCoA_DH/ox_N"/>
</dbReference>
<dbReference type="Pfam" id="PF02770">
    <property type="entry name" value="Acyl-CoA_dh_M"/>
    <property type="match status" value="1"/>
</dbReference>
<dbReference type="Gene3D" id="1.10.540.10">
    <property type="entry name" value="Acyl-CoA dehydrogenase/oxidase, N-terminal domain"/>
    <property type="match status" value="1"/>
</dbReference>
<comment type="similarity">
    <text evidence="8">Belongs to the DszC flavin monooxygenase family.</text>
</comment>
<evidence type="ECO:0000256" key="5">
    <source>
        <dbReference type="ARBA" id="ARBA00023002"/>
    </source>
</evidence>
<keyword evidence="2" id="KW-0285">Flavoprotein</keyword>
<dbReference type="InterPro" id="IPR009100">
    <property type="entry name" value="AcylCoA_DH/oxidase_NM_dom_sf"/>
</dbReference>
<evidence type="ECO:0000256" key="7">
    <source>
        <dbReference type="ARBA" id="ARBA00034307"/>
    </source>
</evidence>
<evidence type="ECO:0000256" key="14">
    <source>
        <dbReference type="SAM" id="MobiDB-lite"/>
    </source>
</evidence>
<feature type="domain" description="Acyl-CoA dehydrogenase/oxidase N-terminal" evidence="16">
    <location>
        <begin position="49"/>
        <end position="148"/>
    </location>
</feature>
<feature type="domain" description="Acyl-CoA oxidase/dehydrogenase middle" evidence="15">
    <location>
        <begin position="153"/>
        <end position="243"/>
    </location>
</feature>
<evidence type="ECO:0000256" key="11">
    <source>
        <dbReference type="ARBA" id="ARBA00047859"/>
    </source>
</evidence>
<keyword evidence="3" id="KW-0288">FMN</keyword>
<evidence type="ECO:0000313" key="19">
    <source>
        <dbReference type="Proteomes" id="UP000553963"/>
    </source>
</evidence>
<evidence type="ECO:0000256" key="2">
    <source>
        <dbReference type="ARBA" id="ARBA00022630"/>
    </source>
</evidence>
<evidence type="ECO:0000256" key="1">
    <source>
        <dbReference type="ARBA" id="ARBA00004496"/>
    </source>
</evidence>
<keyword evidence="5" id="KW-0560">Oxidoreductase</keyword>
<dbReference type="AlphaFoldDB" id="A0A840AMA2"/>
<name>A0A840AMA2_9HYPH</name>
<proteinExistence type="inferred from homology"/>
<accession>A0A840AMA2</accession>
<dbReference type="InterPro" id="IPR013107">
    <property type="entry name" value="Acyl-CoA_DH_C"/>
</dbReference>
<keyword evidence="6" id="KW-0503">Monooxygenase</keyword>
<comment type="subcellular location">
    <subcellularLocation>
        <location evidence="1">Cytoplasm</location>
    </subcellularLocation>
</comment>
<evidence type="ECO:0000256" key="10">
    <source>
        <dbReference type="ARBA" id="ARBA00034345"/>
    </source>
</evidence>
<evidence type="ECO:0000256" key="13">
    <source>
        <dbReference type="ARBA" id="ARBA00049456"/>
    </source>
</evidence>
<dbReference type="Gene3D" id="2.40.110.10">
    <property type="entry name" value="Butyryl-CoA Dehydrogenase, subunit A, domain 2"/>
    <property type="match status" value="1"/>
</dbReference>
<evidence type="ECO:0000256" key="4">
    <source>
        <dbReference type="ARBA" id="ARBA00022741"/>
    </source>
</evidence>
<dbReference type="PANTHER" id="PTHR43884">
    <property type="entry name" value="ACYL-COA DEHYDROGENASE"/>
    <property type="match status" value="1"/>
</dbReference>
<dbReference type="InterPro" id="IPR006091">
    <property type="entry name" value="Acyl-CoA_Oxase/DH_mid-dom"/>
</dbReference>
<protein>
    <recommendedName>
        <fullName evidence="10">Dibenzothiophene monooxygenase</fullName>
        <ecNumber evidence="9">1.14.14.21</ecNumber>
    </recommendedName>
</protein>
<dbReference type="Proteomes" id="UP000553963">
    <property type="component" value="Unassembled WGS sequence"/>
</dbReference>
<dbReference type="EMBL" id="JACIDS010000003">
    <property type="protein sequence ID" value="MBB3931450.1"/>
    <property type="molecule type" value="Genomic_DNA"/>
</dbReference>
<dbReference type="PIRSF" id="PIRSF016578">
    <property type="entry name" value="HsaA"/>
    <property type="match status" value="1"/>
</dbReference>
<evidence type="ECO:0000256" key="3">
    <source>
        <dbReference type="ARBA" id="ARBA00022643"/>
    </source>
</evidence>
<evidence type="ECO:0000256" key="12">
    <source>
        <dbReference type="ARBA" id="ARBA00048445"/>
    </source>
</evidence>
<sequence length="443" mass="47278">MNAPAAPLAAARSIDADERRSRASTYRGSFTPDGATPILFDADEAVAVAERFAEEIREASADRAIEAIPPLVELERASALGLTSLFVPRSHGGPEASYWTLARVISAVARTNPSVAQILIAQYSLGDVITDQGTAAQKDHFLPLILAGARVANALTEAKTRSAADITTRLSRTGEGRYRLDGEKFYTTGSYVAHYFPVLARDDDGAVVYAFIARDAEGLTILDDWRGIGQRATVSGTARFDGVAVEEIAVIRPSGPPRPHSGNTFAQLLHAAVDVGIAAGALDEAVRFLNTKARAWPEAAVERAAEEPHTIRTFGELKVLEEAADALVERAAGVLALLRTDPDSPTLQTKAVLAVAAARAAADHAALTASNEIIALGGARASLETWNLDRFWRNARAHTVHDPIRWRHHAIGNYHLNGVIPPDNARSAAARTVSSQSRSEIAT</sequence>
<dbReference type="RefSeq" id="WP_183399087.1">
    <property type="nucleotide sequence ID" value="NZ_JACIDS010000003.1"/>
</dbReference>
<keyword evidence="4" id="KW-0547">Nucleotide-binding</keyword>
<dbReference type="Pfam" id="PF02771">
    <property type="entry name" value="Acyl-CoA_dh_N"/>
    <property type="match status" value="1"/>
</dbReference>
<dbReference type="GO" id="GO:0050660">
    <property type="term" value="F:flavin adenine dinucleotide binding"/>
    <property type="evidence" value="ECO:0007669"/>
    <property type="project" value="InterPro"/>
</dbReference>
<evidence type="ECO:0000259" key="16">
    <source>
        <dbReference type="Pfam" id="PF02771"/>
    </source>
</evidence>
<feature type="compositionally biased region" description="Low complexity" evidence="14">
    <location>
        <begin position="1"/>
        <end position="11"/>
    </location>
</feature>
<comment type="catalytic activity">
    <reaction evidence="13">
        <text>dibenzothiophene + 2 FMNH2 + 2 O2 = dibenzothiophene 5,5-dioxide + 2 FMN + 2 H2O + 2 H(+)</text>
        <dbReference type="Rhea" id="RHEA:49072"/>
        <dbReference type="ChEBI" id="CHEBI:15377"/>
        <dbReference type="ChEBI" id="CHEBI:15378"/>
        <dbReference type="ChEBI" id="CHEBI:15379"/>
        <dbReference type="ChEBI" id="CHEBI:23681"/>
        <dbReference type="ChEBI" id="CHEBI:57618"/>
        <dbReference type="ChEBI" id="CHEBI:58210"/>
        <dbReference type="ChEBI" id="CHEBI:90356"/>
        <dbReference type="EC" id="1.14.14.21"/>
    </reaction>
</comment>
<dbReference type="GO" id="GO:0008470">
    <property type="term" value="F:3-methylbutanoyl-CoA dehydrogenase activity"/>
    <property type="evidence" value="ECO:0007669"/>
    <property type="project" value="TreeGrafter"/>
</dbReference>
<comment type="catalytic activity">
    <reaction evidence="12">
        <text>dibenzothiophene 5-oxide + FMNH2 + O2 = dibenzothiophene 5,5-dioxide + FMN + H2O + H(+)</text>
        <dbReference type="Rhea" id="RHEA:49080"/>
        <dbReference type="ChEBI" id="CHEBI:15377"/>
        <dbReference type="ChEBI" id="CHEBI:15378"/>
        <dbReference type="ChEBI" id="CHEBI:15379"/>
        <dbReference type="ChEBI" id="CHEBI:23683"/>
        <dbReference type="ChEBI" id="CHEBI:57618"/>
        <dbReference type="ChEBI" id="CHEBI:58210"/>
        <dbReference type="ChEBI" id="CHEBI:90356"/>
    </reaction>
</comment>
<evidence type="ECO:0000259" key="17">
    <source>
        <dbReference type="Pfam" id="PF08028"/>
    </source>
</evidence>
<reference evidence="18 19" key="1">
    <citation type="submission" date="2020-08" db="EMBL/GenBank/DDBJ databases">
        <title>Genomic Encyclopedia of Type Strains, Phase IV (KMG-IV): sequencing the most valuable type-strain genomes for metagenomic binning, comparative biology and taxonomic classification.</title>
        <authorList>
            <person name="Goeker M."/>
        </authorList>
    </citation>
    <scope>NUCLEOTIDE SEQUENCE [LARGE SCALE GENOMIC DNA]</scope>
    <source>
        <strain evidence="18 19">DSM 25966</strain>
    </source>
</reference>
<comment type="pathway">
    <text evidence="7">Sulfur metabolism; dibenzothiophene degradation.</text>
</comment>
<dbReference type="SUPFAM" id="SSF47203">
    <property type="entry name" value="Acyl-CoA dehydrogenase C-terminal domain-like"/>
    <property type="match status" value="1"/>
</dbReference>
<dbReference type="Pfam" id="PF08028">
    <property type="entry name" value="Acyl-CoA_dh_2"/>
    <property type="match status" value="1"/>
</dbReference>
<dbReference type="Gene3D" id="1.20.140.10">
    <property type="entry name" value="Butyryl-CoA Dehydrogenase, subunit A, domain 3"/>
    <property type="match status" value="1"/>
</dbReference>
<evidence type="ECO:0000256" key="9">
    <source>
        <dbReference type="ARBA" id="ARBA00034328"/>
    </source>
</evidence>
<comment type="caution">
    <text evidence="18">The sequence shown here is derived from an EMBL/GenBank/DDBJ whole genome shotgun (WGS) entry which is preliminary data.</text>
</comment>
<evidence type="ECO:0000256" key="6">
    <source>
        <dbReference type="ARBA" id="ARBA00023033"/>
    </source>
</evidence>
<dbReference type="InterPro" id="IPR036250">
    <property type="entry name" value="AcylCo_DH-like_C"/>
</dbReference>
<dbReference type="SUPFAM" id="SSF56645">
    <property type="entry name" value="Acyl-CoA dehydrogenase NM domain-like"/>
    <property type="match status" value="1"/>
</dbReference>
<evidence type="ECO:0000313" key="18">
    <source>
        <dbReference type="EMBL" id="MBB3931450.1"/>
    </source>
</evidence>